<dbReference type="RefSeq" id="WP_127072245.1">
    <property type="nucleotide sequence ID" value="NZ_BMKB01000008.1"/>
</dbReference>
<keyword evidence="2" id="KW-1185">Reference proteome</keyword>
<sequence>MRVTVLFYRVRDRDDAHAVVGSEVIEAESRTIAIRDARLLARTLSMPQCADEMSLSDPDGAVFYTENLREPDK</sequence>
<organism evidence="1 2">
    <name type="scientific">Pelagibacterium lentulum</name>
    <dbReference type="NCBI Taxonomy" id="2029865"/>
    <lineage>
        <taxon>Bacteria</taxon>
        <taxon>Pseudomonadati</taxon>
        <taxon>Pseudomonadota</taxon>
        <taxon>Alphaproteobacteria</taxon>
        <taxon>Hyphomicrobiales</taxon>
        <taxon>Devosiaceae</taxon>
        <taxon>Pelagibacterium</taxon>
    </lineage>
</organism>
<gene>
    <name evidence="1" type="ORF">GCM10011499_36060</name>
</gene>
<proteinExistence type="predicted"/>
<dbReference type="AlphaFoldDB" id="A0A916RM97"/>
<protein>
    <submittedName>
        <fullName evidence="1">Uncharacterized protein</fullName>
    </submittedName>
</protein>
<dbReference type="EMBL" id="BMKB01000008">
    <property type="protein sequence ID" value="GGA62472.1"/>
    <property type="molecule type" value="Genomic_DNA"/>
</dbReference>
<evidence type="ECO:0000313" key="1">
    <source>
        <dbReference type="EMBL" id="GGA62472.1"/>
    </source>
</evidence>
<reference evidence="1 2" key="1">
    <citation type="journal article" date="2014" name="Int. J. Syst. Evol. Microbiol.">
        <title>Complete genome sequence of Corynebacterium casei LMG S-19264T (=DSM 44701T), isolated from a smear-ripened cheese.</title>
        <authorList>
            <consortium name="US DOE Joint Genome Institute (JGI-PGF)"/>
            <person name="Walter F."/>
            <person name="Albersmeier A."/>
            <person name="Kalinowski J."/>
            <person name="Ruckert C."/>
        </authorList>
    </citation>
    <scope>NUCLEOTIDE SEQUENCE [LARGE SCALE GENOMIC DNA]</scope>
    <source>
        <strain evidence="1 2">CGMCC 1.15896</strain>
    </source>
</reference>
<dbReference type="OrthoDB" id="8020285at2"/>
<comment type="caution">
    <text evidence="1">The sequence shown here is derived from an EMBL/GenBank/DDBJ whole genome shotgun (WGS) entry which is preliminary data.</text>
</comment>
<dbReference type="Proteomes" id="UP000596977">
    <property type="component" value="Unassembled WGS sequence"/>
</dbReference>
<accession>A0A916RM97</accession>
<evidence type="ECO:0000313" key="2">
    <source>
        <dbReference type="Proteomes" id="UP000596977"/>
    </source>
</evidence>
<name>A0A916RM97_9HYPH</name>